<feature type="domain" description="MAM" evidence="22">
    <location>
        <begin position="332"/>
        <end position="507"/>
    </location>
</feature>
<dbReference type="InterPro" id="IPR008266">
    <property type="entry name" value="Tyr_kinase_AS"/>
</dbReference>
<dbReference type="Gene3D" id="3.30.200.20">
    <property type="entry name" value="Phosphorylase Kinase, domain 1"/>
    <property type="match status" value="1"/>
</dbReference>
<keyword evidence="9 20" id="KW-1133">Transmembrane helix</keyword>
<dbReference type="PROSITE" id="PS00239">
    <property type="entry name" value="RECEPTOR_TYR_KIN_II"/>
    <property type="match status" value="1"/>
</dbReference>
<evidence type="ECO:0000313" key="24">
    <source>
        <dbReference type="Proteomes" id="UP001258017"/>
    </source>
</evidence>
<dbReference type="GO" id="GO:0004714">
    <property type="term" value="F:transmembrane receptor protein tyrosine kinase activity"/>
    <property type="evidence" value="ECO:0007669"/>
    <property type="project" value="UniProtKB-EC"/>
</dbReference>
<dbReference type="InterPro" id="IPR023415">
    <property type="entry name" value="LDLR_class-A_CS"/>
</dbReference>
<dbReference type="PRINTS" id="PR00109">
    <property type="entry name" value="TYRKINASE"/>
</dbReference>
<reference evidence="23" key="2">
    <citation type="journal article" date="2023" name="Commun. Biol.">
        <title>Intrasexual cuticular hydrocarbon dimorphism in a wasp sheds light on hydrocarbon biosynthesis genes in Hymenoptera.</title>
        <authorList>
            <person name="Moris V.C."/>
            <person name="Podsiadlowski L."/>
            <person name="Martin S."/>
            <person name="Oeyen J.P."/>
            <person name="Donath A."/>
            <person name="Petersen M."/>
            <person name="Wilbrandt J."/>
            <person name="Misof B."/>
            <person name="Liedtke D."/>
            <person name="Thamm M."/>
            <person name="Scheiner R."/>
            <person name="Schmitt T."/>
            <person name="Niehuis O."/>
        </authorList>
    </citation>
    <scope>NUCLEOTIDE SEQUENCE</scope>
    <source>
        <strain evidence="23">GBR_01_08_01A</strain>
    </source>
</reference>
<dbReference type="PANTHER" id="PTHR24416:SF604">
    <property type="entry name" value="RECEPTOR PROTEIN-TYROSINE KINASE"/>
    <property type="match status" value="1"/>
</dbReference>
<dbReference type="GO" id="GO:0007169">
    <property type="term" value="P:cell surface receptor protein tyrosine kinase signaling pathway"/>
    <property type="evidence" value="ECO:0007669"/>
    <property type="project" value="InterPro"/>
</dbReference>
<dbReference type="FunFam" id="2.60.120.200:FF:000193">
    <property type="entry name" value="Tyrosine-protein kinase receptor"/>
    <property type="match status" value="1"/>
</dbReference>
<evidence type="ECO:0000256" key="2">
    <source>
        <dbReference type="ARBA" id="ARBA00022475"/>
    </source>
</evidence>
<keyword evidence="13 18" id="KW-0675">Receptor</keyword>
<comment type="caution">
    <text evidence="16">Lacks conserved residue(s) required for the propagation of feature annotation.</text>
</comment>
<feature type="region of interest" description="Disordered" evidence="19">
    <location>
        <begin position="1335"/>
        <end position="1491"/>
    </location>
</feature>
<dbReference type="SUPFAM" id="SSF56112">
    <property type="entry name" value="Protein kinase-like (PK-like)"/>
    <property type="match status" value="1"/>
</dbReference>
<dbReference type="Gene3D" id="1.10.510.10">
    <property type="entry name" value="Transferase(Phosphotransferase) domain 1"/>
    <property type="match status" value="1"/>
</dbReference>
<dbReference type="InterPro" id="IPR001245">
    <property type="entry name" value="Ser-Thr/Tyr_kinase_cat_dom"/>
</dbReference>
<dbReference type="FunFam" id="1.10.510.10:FF:000113">
    <property type="entry name" value="Tyrosine-protein kinase receptor"/>
    <property type="match status" value="1"/>
</dbReference>
<reference evidence="23" key="1">
    <citation type="submission" date="2021-08" db="EMBL/GenBank/DDBJ databases">
        <authorList>
            <person name="Misof B."/>
            <person name="Oliver O."/>
            <person name="Podsiadlowski L."/>
            <person name="Donath A."/>
            <person name="Peters R."/>
            <person name="Mayer C."/>
            <person name="Rust J."/>
            <person name="Gunkel S."/>
            <person name="Lesny P."/>
            <person name="Martin S."/>
            <person name="Oeyen J.P."/>
            <person name="Petersen M."/>
            <person name="Panagiotis P."/>
            <person name="Wilbrandt J."/>
            <person name="Tanja T."/>
        </authorList>
    </citation>
    <scope>NUCLEOTIDE SEQUENCE</scope>
    <source>
        <strain evidence="23">GBR_01_08_01A</strain>
        <tissue evidence="23">Thorax + abdomen</tissue>
    </source>
</reference>
<dbReference type="InterPro" id="IPR013320">
    <property type="entry name" value="ConA-like_dom_sf"/>
</dbReference>
<sequence>MSVHWCWLMNFYCDKGNEKGEDIATASDPQRVRRRTRGQFTGRSRRVMVRVTRFELGTATVNPVSPATWSRQQRQKRVKCNKCSLLRVILTLCCITGVYCDRYDWRKRLPRGLSELQLAMNRKAQPSALLGRCDFDKTCDWAWNDTQGFNMSSPPIRGKFSPTANISKSENGYFLWLRGNGKGQLRSPVIPRTGSHCHLLLALHQAEMRDGEINLVIQSSYGDGPSYVASTHPGNNNAKWETTPFNIGAITQPFHVLLEFVLPYRNSSVAIANIRLVDCFPESPPDSTVCTDDMFHCNNGSCLNKTRICDLTKDCAEGEDEALDCDKVPPNTRCNFEDGWCGWKNVPGSRLNWTLHSGPTPTERTGPSYDHTYRNTTGTYAYVNIAKRVEYGSRATLESPLYNPTPPYSSDPSSPYHQSCQVRFSYHRHGVQSGSLGLSLVQVKPHQNHSELLWWSSRDKSDDWYNQVVPLPEIRYRYFLQFEASKGYASKGDIAIDDISLSPECFGIGVPPEVVGTFDYYNPIIESERIPEQHIDFVNETVIHITTCGATGRIGPTYEQCVEENNRTDVELVIPSSTPSQEDGAVFNLNGTQRWTAPRGGYYTLIGMGARGGRGAGGTGSTLGALVCGVVELEKGDQLYFMVGQPGIDACPKNLGMQTKECHTPFDGPPETSGMTSILHQVKKMEVKDGGGGGGGATYIFTLKNNGDQQPLLIAAGGGGLGLRVGQSVDDGIQHGKGAAPPGRPPSSGLAITENAGPGGGWNSSNNMLGQRIAAGMPLVRGGIGGAGCGSGIEGHGNGGFGGGGGGCLTGGGGGGYIESGNGEGGYSYAAPALLHVYFKPAANLGPGEVYIIPAISGCGCDFRCVALDQYLSETRCLCPLGWVLGNNSKSCIMADDSKVSQQAFMILLIIASTILLLVFTGLCLLLYNRYQNRKALLRRRQVMFGNGTELTALRAVSDTMMTEFNPNYEFAGNLYSFKDLPQIPREYISLVKPLGQGAFGEVFQGVYKYRRNEEHPVAVKTLPSLTTSQAEADFMMEALIMSKFNHPNIVHFIGVSFDRHPRYIVLELLAGGDLKNFLREERPRPDRATTLNMHDLIMCGYDVANGCKYMEEARFIHRDIAARNCLLTCKGPGRVVKIADFGMARDIYRSDYYRKGGKAMLPIKWMPPESFLDGIFTTKTDVWAFGVLLWEIMSFGYMPYTGCANREVMSMVTSGGRLEKPAGCPDPIYGIMTRCWHPRPEDRPSFATITERIGYCLQDPDVINHPTPNYDILPACEREITIMRPDPETECINVHSDTALLDGYMQPRDMEFRPVTYRIEQVTSNMAYMHQKKYESGPMNDNPTRSRDTYRLGPGQSNYENNKKNINDDDANVENVRGVLDNGGNDRNEDERKIIGYENDEDNDISQRSRENTELTGRSESSDNRNEPPEDQDDRFSENSDGTDLAADRKNGNESTTTTDTNSDSMAVVPADTSTDTASNSSPNTRTCSPSRIVLNANANNVNGMLKKSALKAALSLDPSALYRGTIHYEKIPFSPPPQRSSTPGSIELTKDSLGHELPREEECSC</sequence>
<dbReference type="InterPro" id="IPR055163">
    <property type="entry name" value="ALK/LTK-like_GRD"/>
</dbReference>
<evidence type="ECO:0000256" key="18">
    <source>
        <dbReference type="RuleBase" id="RU000312"/>
    </source>
</evidence>
<dbReference type="InterPro" id="IPR036055">
    <property type="entry name" value="LDL_receptor-like_sf"/>
</dbReference>
<dbReference type="InterPro" id="IPR050122">
    <property type="entry name" value="RTK"/>
</dbReference>
<feature type="disulfide bond" evidence="16">
    <location>
        <begin position="290"/>
        <end position="302"/>
    </location>
</feature>
<dbReference type="GO" id="GO:0045664">
    <property type="term" value="P:regulation of neuron differentiation"/>
    <property type="evidence" value="ECO:0007669"/>
    <property type="project" value="TreeGrafter"/>
</dbReference>
<dbReference type="Pfam" id="PF00057">
    <property type="entry name" value="Ldl_recept_a"/>
    <property type="match status" value="1"/>
</dbReference>
<dbReference type="SMART" id="SM00137">
    <property type="entry name" value="MAM"/>
    <property type="match status" value="1"/>
</dbReference>
<dbReference type="GO" id="GO:0005886">
    <property type="term" value="C:plasma membrane"/>
    <property type="evidence" value="ECO:0007669"/>
    <property type="project" value="UniProtKB-SubCell"/>
</dbReference>
<keyword evidence="8 17" id="KW-0067">ATP-binding</keyword>
<dbReference type="Pfam" id="PF07714">
    <property type="entry name" value="PK_Tyr_Ser-Thr"/>
    <property type="match status" value="1"/>
</dbReference>
<keyword evidence="5" id="KW-0732">Signal</keyword>
<organism evidence="23 24">
    <name type="scientific">Odynerus spinipes</name>
    <dbReference type="NCBI Taxonomy" id="1348599"/>
    <lineage>
        <taxon>Eukaryota</taxon>
        <taxon>Metazoa</taxon>
        <taxon>Ecdysozoa</taxon>
        <taxon>Arthropoda</taxon>
        <taxon>Hexapoda</taxon>
        <taxon>Insecta</taxon>
        <taxon>Pterygota</taxon>
        <taxon>Neoptera</taxon>
        <taxon>Endopterygota</taxon>
        <taxon>Hymenoptera</taxon>
        <taxon>Apocrita</taxon>
        <taxon>Aculeata</taxon>
        <taxon>Vespoidea</taxon>
        <taxon>Vespidae</taxon>
        <taxon>Eumeninae</taxon>
        <taxon>Odynerus</taxon>
    </lineage>
</organism>
<dbReference type="InterPro" id="IPR000998">
    <property type="entry name" value="MAM_dom"/>
</dbReference>
<feature type="binding site" evidence="17">
    <location>
        <position position="1021"/>
    </location>
    <ligand>
        <name>ATP</name>
        <dbReference type="ChEBI" id="CHEBI:30616"/>
    </ligand>
</feature>
<dbReference type="InterPro" id="IPR020635">
    <property type="entry name" value="Tyr_kinase_cat_dom"/>
</dbReference>
<dbReference type="PROSITE" id="PS00107">
    <property type="entry name" value="PROTEIN_KINASE_ATP"/>
    <property type="match status" value="1"/>
</dbReference>
<dbReference type="Pfam" id="PF00629">
    <property type="entry name" value="MAM"/>
    <property type="match status" value="2"/>
</dbReference>
<dbReference type="Gene3D" id="2.60.120.200">
    <property type="match status" value="2"/>
</dbReference>
<evidence type="ECO:0000256" key="11">
    <source>
        <dbReference type="ARBA" id="ARBA00023137"/>
    </source>
</evidence>
<evidence type="ECO:0000256" key="3">
    <source>
        <dbReference type="ARBA" id="ARBA00022679"/>
    </source>
</evidence>
<feature type="compositionally biased region" description="Low complexity" evidence="19">
    <location>
        <begin position="1456"/>
        <end position="1486"/>
    </location>
</feature>
<evidence type="ECO:0000256" key="14">
    <source>
        <dbReference type="ARBA" id="ARBA00023180"/>
    </source>
</evidence>
<dbReference type="SUPFAM" id="SSF49899">
    <property type="entry name" value="Concanavalin A-like lectins/glucanases"/>
    <property type="match status" value="2"/>
</dbReference>
<name>A0AAD9RQD7_9HYME</name>
<evidence type="ECO:0000256" key="20">
    <source>
        <dbReference type="SAM" id="Phobius"/>
    </source>
</evidence>
<comment type="subcellular location">
    <subcellularLocation>
        <location evidence="1">Cell membrane</location>
        <topology evidence="1">Single-pass type I membrane protein</topology>
    </subcellularLocation>
</comment>
<keyword evidence="2" id="KW-1003">Cell membrane</keyword>
<keyword evidence="6 17" id="KW-0547">Nucleotide-binding</keyword>
<evidence type="ECO:0000313" key="23">
    <source>
        <dbReference type="EMBL" id="KAK2583931.1"/>
    </source>
</evidence>
<dbReference type="Proteomes" id="UP001258017">
    <property type="component" value="Unassembled WGS sequence"/>
</dbReference>
<evidence type="ECO:0000256" key="9">
    <source>
        <dbReference type="ARBA" id="ARBA00022989"/>
    </source>
</evidence>
<dbReference type="InterPro" id="IPR002172">
    <property type="entry name" value="LDrepeatLR_classA_rpt"/>
</dbReference>
<gene>
    <name evidence="23" type="ORF">KPH14_001193</name>
</gene>
<evidence type="ECO:0000256" key="13">
    <source>
        <dbReference type="ARBA" id="ARBA00023170"/>
    </source>
</evidence>
<feature type="transmembrane region" description="Helical" evidence="20">
    <location>
        <begin position="1183"/>
        <end position="1201"/>
    </location>
</feature>
<evidence type="ECO:0000256" key="4">
    <source>
        <dbReference type="ARBA" id="ARBA00022692"/>
    </source>
</evidence>
<evidence type="ECO:0000256" key="17">
    <source>
        <dbReference type="PROSITE-ProRule" id="PRU10141"/>
    </source>
</evidence>
<evidence type="ECO:0000256" key="12">
    <source>
        <dbReference type="ARBA" id="ARBA00023157"/>
    </source>
</evidence>
<feature type="compositionally biased region" description="Basic and acidic residues" evidence="19">
    <location>
        <begin position="1421"/>
        <end position="1439"/>
    </location>
</feature>
<dbReference type="SMART" id="SM00219">
    <property type="entry name" value="TyrKc"/>
    <property type="match status" value="1"/>
</dbReference>
<proteinExistence type="inferred from homology"/>
<dbReference type="Gene3D" id="4.10.400.10">
    <property type="entry name" value="Low-density Lipoprotein Receptor"/>
    <property type="match status" value="1"/>
</dbReference>
<dbReference type="InterPro" id="IPR017441">
    <property type="entry name" value="Protein_kinase_ATP_BS"/>
</dbReference>
<dbReference type="Pfam" id="PF12810">
    <property type="entry name" value="ALK_LTK_GRD"/>
    <property type="match status" value="1"/>
</dbReference>
<feature type="domain" description="MAM" evidence="22">
    <location>
        <begin position="131"/>
        <end position="281"/>
    </location>
</feature>
<dbReference type="CDD" id="cd00112">
    <property type="entry name" value="LDLa"/>
    <property type="match status" value="1"/>
</dbReference>
<dbReference type="PANTHER" id="PTHR24416">
    <property type="entry name" value="TYROSINE-PROTEIN KINASE RECEPTOR"/>
    <property type="match status" value="1"/>
</dbReference>
<dbReference type="PROSITE" id="PS50060">
    <property type="entry name" value="MAM_2"/>
    <property type="match status" value="2"/>
</dbReference>
<dbReference type="EMBL" id="JAIFRP010000029">
    <property type="protein sequence ID" value="KAK2583931.1"/>
    <property type="molecule type" value="Genomic_DNA"/>
</dbReference>
<keyword evidence="18" id="KW-0597">Phosphoprotein</keyword>
<feature type="transmembrane region" description="Helical" evidence="20">
    <location>
        <begin position="904"/>
        <end position="928"/>
    </location>
</feature>
<dbReference type="PROSITE" id="PS50068">
    <property type="entry name" value="LDLRA_2"/>
    <property type="match status" value="1"/>
</dbReference>
<feature type="region of interest" description="Disordered" evidence="19">
    <location>
        <begin position="733"/>
        <end position="764"/>
    </location>
</feature>
<evidence type="ECO:0000259" key="22">
    <source>
        <dbReference type="PROSITE" id="PS50060"/>
    </source>
</evidence>
<dbReference type="InterPro" id="IPR002011">
    <property type="entry name" value="Tyr_kinase_rcpt_2_CS"/>
</dbReference>
<keyword evidence="12 16" id="KW-1015">Disulfide bond</keyword>
<keyword evidence="4 18" id="KW-0812">Transmembrane</keyword>
<keyword evidence="3" id="KW-0808">Transferase</keyword>
<protein>
    <recommendedName>
        <fullName evidence="18">Tyrosine-protein kinase receptor</fullName>
        <ecNumber evidence="18">2.7.10.1</ecNumber>
    </recommendedName>
</protein>
<dbReference type="InterPro" id="IPR000719">
    <property type="entry name" value="Prot_kinase_dom"/>
</dbReference>
<dbReference type="CDD" id="cd06263">
    <property type="entry name" value="MAM"/>
    <property type="match status" value="1"/>
</dbReference>
<keyword evidence="24" id="KW-1185">Reference proteome</keyword>
<evidence type="ECO:0000256" key="19">
    <source>
        <dbReference type="SAM" id="MobiDB-lite"/>
    </source>
</evidence>
<dbReference type="SUPFAM" id="SSF57424">
    <property type="entry name" value="LDL receptor-like module"/>
    <property type="match status" value="1"/>
</dbReference>
<evidence type="ECO:0000256" key="1">
    <source>
        <dbReference type="ARBA" id="ARBA00004251"/>
    </source>
</evidence>
<keyword evidence="14" id="KW-0325">Glycoprotein</keyword>
<keyword evidence="7" id="KW-0418">Kinase</keyword>
<evidence type="ECO:0000256" key="10">
    <source>
        <dbReference type="ARBA" id="ARBA00023136"/>
    </source>
</evidence>
<dbReference type="PROSITE" id="PS01209">
    <property type="entry name" value="LDLRA_1"/>
    <property type="match status" value="1"/>
</dbReference>
<evidence type="ECO:0000256" key="8">
    <source>
        <dbReference type="ARBA" id="ARBA00022840"/>
    </source>
</evidence>
<dbReference type="PROSITE" id="PS50011">
    <property type="entry name" value="PROTEIN_KINASE_DOM"/>
    <property type="match status" value="1"/>
</dbReference>
<accession>A0AAD9RQD7</accession>
<dbReference type="SMART" id="SM00192">
    <property type="entry name" value="LDLa"/>
    <property type="match status" value="1"/>
</dbReference>
<dbReference type="GO" id="GO:0005524">
    <property type="term" value="F:ATP binding"/>
    <property type="evidence" value="ECO:0007669"/>
    <property type="project" value="UniProtKB-UniRule"/>
</dbReference>
<evidence type="ECO:0000256" key="15">
    <source>
        <dbReference type="ARBA" id="ARBA00051243"/>
    </source>
</evidence>
<evidence type="ECO:0000259" key="21">
    <source>
        <dbReference type="PROSITE" id="PS50011"/>
    </source>
</evidence>
<feature type="disulfide bond" evidence="16">
    <location>
        <begin position="297"/>
        <end position="315"/>
    </location>
</feature>
<evidence type="ECO:0000256" key="5">
    <source>
        <dbReference type="ARBA" id="ARBA00022729"/>
    </source>
</evidence>
<feature type="region of interest" description="Disordered" evidence="19">
    <location>
        <begin position="1533"/>
        <end position="1567"/>
    </location>
</feature>
<feature type="compositionally biased region" description="Basic and acidic residues" evidence="19">
    <location>
        <begin position="1385"/>
        <end position="1396"/>
    </location>
</feature>
<dbReference type="InterPro" id="IPR011009">
    <property type="entry name" value="Kinase-like_dom_sf"/>
</dbReference>
<comment type="similarity">
    <text evidence="18">Belongs to the protein kinase superfamily. Tyr protein kinase family. Insulin receptor subfamily.</text>
</comment>
<comment type="caution">
    <text evidence="23">The sequence shown here is derived from an EMBL/GenBank/DDBJ whole genome shotgun (WGS) entry which is preliminary data.</text>
</comment>
<keyword evidence="11" id="KW-0829">Tyrosine-protein kinase</keyword>
<comment type="catalytic activity">
    <reaction evidence="15 18">
        <text>L-tyrosyl-[protein] + ATP = O-phospho-L-tyrosyl-[protein] + ADP + H(+)</text>
        <dbReference type="Rhea" id="RHEA:10596"/>
        <dbReference type="Rhea" id="RHEA-COMP:10136"/>
        <dbReference type="Rhea" id="RHEA-COMP:20101"/>
        <dbReference type="ChEBI" id="CHEBI:15378"/>
        <dbReference type="ChEBI" id="CHEBI:30616"/>
        <dbReference type="ChEBI" id="CHEBI:46858"/>
        <dbReference type="ChEBI" id="CHEBI:61978"/>
        <dbReference type="ChEBI" id="CHEBI:456216"/>
        <dbReference type="EC" id="2.7.10.1"/>
    </reaction>
</comment>
<keyword evidence="10 20" id="KW-0472">Membrane</keyword>
<evidence type="ECO:0000256" key="6">
    <source>
        <dbReference type="ARBA" id="ARBA00022741"/>
    </source>
</evidence>
<feature type="compositionally biased region" description="Low complexity" evidence="19">
    <location>
        <begin position="736"/>
        <end position="749"/>
    </location>
</feature>
<dbReference type="EC" id="2.7.10.1" evidence="18"/>
<dbReference type="GO" id="GO:0043235">
    <property type="term" value="C:receptor complex"/>
    <property type="evidence" value="ECO:0007669"/>
    <property type="project" value="TreeGrafter"/>
</dbReference>
<evidence type="ECO:0000256" key="7">
    <source>
        <dbReference type="ARBA" id="ARBA00022777"/>
    </source>
</evidence>
<evidence type="ECO:0000256" key="16">
    <source>
        <dbReference type="PROSITE-ProRule" id="PRU00124"/>
    </source>
</evidence>
<feature type="compositionally biased region" description="Basic and acidic residues" evidence="19">
    <location>
        <begin position="1550"/>
        <end position="1567"/>
    </location>
</feature>
<feature type="domain" description="Protein kinase" evidence="21">
    <location>
        <begin position="989"/>
        <end position="1269"/>
    </location>
</feature>
<dbReference type="PROSITE" id="PS00109">
    <property type="entry name" value="PROTEIN_KINASE_TYR"/>
    <property type="match status" value="1"/>
</dbReference>